<organism evidence="1 2">
    <name type="scientific">Bacteroides thetaiotaomicron</name>
    <dbReference type="NCBI Taxonomy" id="818"/>
    <lineage>
        <taxon>Bacteria</taxon>
        <taxon>Pseudomonadati</taxon>
        <taxon>Bacteroidota</taxon>
        <taxon>Bacteroidia</taxon>
        <taxon>Bacteroidales</taxon>
        <taxon>Bacteroidaceae</taxon>
        <taxon>Bacteroides</taxon>
    </lineage>
</organism>
<dbReference type="EMBL" id="JAHYQA010000029">
    <property type="protein sequence ID" value="MCE9240689.1"/>
    <property type="molecule type" value="Genomic_DNA"/>
</dbReference>
<protein>
    <submittedName>
        <fullName evidence="1">Uncharacterized protein</fullName>
    </submittedName>
</protein>
<dbReference type="AlphaFoldDB" id="A0AAW4Z8P9"/>
<evidence type="ECO:0000313" key="1">
    <source>
        <dbReference type="EMBL" id="MCE9240689.1"/>
    </source>
</evidence>
<gene>
    <name evidence="1" type="ORF">K0H07_26475</name>
</gene>
<proteinExistence type="predicted"/>
<evidence type="ECO:0000313" key="2">
    <source>
        <dbReference type="Proteomes" id="UP001200544"/>
    </source>
</evidence>
<accession>A0AAW4Z8P9</accession>
<sequence>MTLCIGWIRTVEQVEEVCLIADSCFTGGGQFLAAPKLFPLNRNDCAIACAGYTGYSFPIVEHIMRSIEINQKLKDRACDISDMIHAIVDIANKCLYEERDIQITDDGSPEFSMIVAGYSWKFQRAYLKIISYNKQSKQMYAKDTQTIKGKPIAVIGDQINAVRKKIFDLLERDSVPQNGNFDMQPLEVLMEYITDPQIRNIGGYPQMLKIYPFMNLLPIGFLHMNEGEKVISYYGRPLLKYETFPYPIYDLENKQFVYMKVNANEFVLQPELTKPLNQFKQPKL</sequence>
<reference evidence="1" key="1">
    <citation type="submission" date="2021-07" db="EMBL/GenBank/DDBJ databases">
        <title>Comparative genomics of Bacteroides fragilis group isolates reveals species-dependent resistance mechanisms and validates clinical tools for resistance prediction.</title>
        <authorList>
            <person name="Wallace M.J."/>
            <person name="Jean S."/>
            <person name="Wallace M.A."/>
            <person name="Carey-Ann B.D."/>
            <person name="Dantas G."/>
        </authorList>
    </citation>
    <scope>NUCLEOTIDE SEQUENCE</scope>
    <source>
        <strain evidence="1">BJH_160</strain>
    </source>
</reference>
<name>A0AAW4Z8P9_BACT4</name>
<dbReference type="RefSeq" id="WP_234129407.1">
    <property type="nucleotide sequence ID" value="NZ_JAHYQA010000029.1"/>
</dbReference>
<dbReference type="Proteomes" id="UP001200544">
    <property type="component" value="Unassembled WGS sequence"/>
</dbReference>
<comment type="caution">
    <text evidence="1">The sequence shown here is derived from an EMBL/GenBank/DDBJ whole genome shotgun (WGS) entry which is preliminary data.</text>
</comment>